<reference evidence="2" key="1">
    <citation type="journal article" date="2015" name="Nature">
        <title>Complex archaea that bridge the gap between prokaryotes and eukaryotes.</title>
        <authorList>
            <person name="Spang A."/>
            <person name="Saw J.H."/>
            <person name="Jorgensen S.L."/>
            <person name="Zaremba-Niedzwiedzka K."/>
            <person name="Martijn J."/>
            <person name="Lind A.E."/>
            <person name="van Eijk R."/>
            <person name="Schleper C."/>
            <person name="Guy L."/>
            <person name="Ettema T.J."/>
        </authorList>
    </citation>
    <scope>NUCLEOTIDE SEQUENCE</scope>
</reference>
<organism evidence="2">
    <name type="scientific">marine sediment metagenome</name>
    <dbReference type="NCBI Taxonomy" id="412755"/>
    <lineage>
        <taxon>unclassified sequences</taxon>
        <taxon>metagenomes</taxon>
        <taxon>ecological metagenomes</taxon>
    </lineage>
</organism>
<sequence length="87" mass="9451">DMIKLATVIYICILVAVLSIGMLVGSALGGSANGTVVPIHGHENEQLYEVIVPDGLVEMFTGEEGYFHCDTPDLCHIEGEEHEEHNE</sequence>
<comment type="caution">
    <text evidence="2">The sequence shown here is derived from an EMBL/GenBank/DDBJ whole genome shotgun (WGS) entry which is preliminary data.</text>
</comment>
<keyword evidence="1" id="KW-0812">Transmembrane</keyword>
<evidence type="ECO:0000313" key="2">
    <source>
        <dbReference type="EMBL" id="KKK74080.1"/>
    </source>
</evidence>
<proteinExistence type="predicted"/>
<feature type="transmembrane region" description="Helical" evidence="1">
    <location>
        <begin position="7"/>
        <end position="28"/>
    </location>
</feature>
<keyword evidence="1" id="KW-1133">Transmembrane helix</keyword>
<evidence type="ECO:0000256" key="1">
    <source>
        <dbReference type="SAM" id="Phobius"/>
    </source>
</evidence>
<feature type="non-terminal residue" evidence="2">
    <location>
        <position position="1"/>
    </location>
</feature>
<accession>A0A0F8YK39</accession>
<protein>
    <submittedName>
        <fullName evidence="2">Uncharacterized protein</fullName>
    </submittedName>
</protein>
<dbReference type="AlphaFoldDB" id="A0A0F8YK39"/>
<dbReference type="EMBL" id="LAZR01056488">
    <property type="protein sequence ID" value="KKK74080.1"/>
    <property type="molecule type" value="Genomic_DNA"/>
</dbReference>
<keyword evidence="1" id="KW-0472">Membrane</keyword>
<gene>
    <name evidence="2" type="ORF">LCGC14_2887350</name>
</gene>
<name>A0A0F8YK39_9ZZZZ</name>